<dbReference type="InterPro" id="IPR047258">
    <property type="entry name" value="C2C_MCTP_PRT_plant"/>
</dbReference>
<dbReference type="InterPro" id="IPR047257">
    <property type="entry name" value="C2B_MCTP_PRT_plant"/>
</dbReference>
<evidence type="ECO:0000256" key="4">
    <source>
        <dbReference type="ARBA" id="ARBA00022737"/>
    </source>
</evidence>
<dbReference type="Proteomes" id="UP000077202">
    <property type="component" value="Unassembled WGS sequence"/>
</dbReference>
<comment type="similarity">
    <text evidence="2">Belongs to the MCTP family.</text>
</comment>
<dbReference type="InterPro" id="IPR035892">
    <property type="entry name" value="C2_domain_sf"/>
</dbReference>
<dbReference type="PANTHER" id="PTHR31425">
    <property type="entry name" value="PHOSPHORIBOSYLANTHRANILATE TRANSFERASE ISOFORM 1"/>
    <property type="match status" value="1"/>
</dbReference>
<keyword evidence="10" id="KW-1185">Reference proteome</keyword>
<feature type="domain" description="C2" evidence="8">
    <location>
        <begin position="1"/>
        <end position="109"/>
    </location>
</feature>
<accession>A0A176WCK5</accession>
<name>A0A176WCK5_MARPO</name>
<dbReference type="Pfam" id="PF08372">
    <property type="entry name" value="PRT_C"/>
    <property type="match status" value="1"/>
</dbReference>
<sequence>MAPPPRKLVVEVVSARNLMPKDGSGSASAYCTLDYDGNRRKTNTKMRDLNPTWGQKFDFAISDIMNPGALEINIYNERKGGTRRNNFLGRVTIKVADVVKQGQEALQWLRLDKRGLFSHVKGELGLKVWYEDPKPAPPPPQEAKPKPPPKEEAKPPPGPGPEDKPPEQPKNLSTVAPAEFQIRDVVQRNLGAAVEYNHNYDLVEPMTYLYVRVVKARKLAAKDANGTSDPYVKIAVGDANAKSKIIPKNLDPEWNQVFAFSKEKLHGPLLEISVWDADMVGPDDFLGALSFELAEIPTRKPPESPLAPQWYKLEERPGKTRVKGDIMLALWMGTQADEAFQEAWQSDTGGHAHFRSKVYLSPKLWYLRVNIIEAQDLLPPDKGRLPEPFVEVQLGSLQILRVHKGDVKGVNPQWNKDLMFVVAEPFEELLVILVKDRVGNKEEIMGQVKLPLSPQVIHRRIDGRSVPSTWHVLDSTDKNVFRGRIHLRLSFDGGYHVLDESPDFSSCNRPTAKQLWKASLGVLELGIIGANNLLPMHNGTGGRGNTDAYCVAKYGQKWVRTRTITESFNPKWNEQYTWEVYDPCTVLTVGVFDNRHVNNGVAQKAAGVKDTPIGKIRIRLSTLESDRVYTNAYPLLVVTASGIKKMGELECSVRFSCISTVNCMQAYLQPPLPRMHYFHPLELGDVENLRIAAMNLVASRLARSEPPLRQEVVQFMLDTESHRWSMRRSKANYFRIANVLHGVFAVAKWFEDICRWKNPVTTVLVHILYLILVWYPELMLPTVFLYMFLIGAWNYRLRSRSPPFMDSKLSQGGEEPIRDLDELEEEFNVVTGNKTEQVLKQRYERLRGFAGRIQNFLGSAATQGERLQALLSWRDPSHRAVCDSIPGGGRAAGSLARPAIGMECVPIFWEQFHVRSVLRSIPSIALDPVIHFSGRTELRMSVADLMSENPKVGKLSIAGDDDSAPKAPLPLSVDKVSLAAAGCIREDRDVDFKRFMTWLMRARRERLVWTAQLRGPSTASLPAREARAKRGRQKVADRCQMLELTYAVQCSAVPAIRIWKFENFVLSKGGKPMNNTSVLRIPKLLSTRRQRSETFNPHSTVLISGPVEYALQYGYGNRSALMI</sequence>
<dbReference type="InterPro" id="IPR047255">
    <property type="entry name" value="C2D_MCTP_PRT_plant"/>
</dbReference>
<evidence type="ECO:0000256" key="2">
    <source>
        <dbReference type="ARBA" id="ARBA00007923"/>
    </source>
</evidence>
<dbReference type="Pfam" id="PF00168">
    <property type="entry name" value="C2"/>
    <property type="match status" value="4"/>
</dbReference>
<evidence type="ECO:0000313" key="10">
    <source>
        <dbReference type="Proteomes" id="UP000077202"/>
    </source>
</evidence>
<evidence type="ECO:0000256" key="1">
    <source>
        <dbReference type="ARBA" id="ARBA00004141"/>
    </source>
</evidence>
<dbReference type="PROSITE" id="PS50004">
    <property type="entry name" value="C2"/>
    <property type="match status" value="4"/>
</dbReference>
<reference evidence="9" key="1">
    <citation type="submission" date="2016-03" db="EMBL/GenBank/DDBJ databases">
        <title>Mechanisms controlling the formation of the plant cell surface in tip-growing cells are functionally conserved among land plants.</title>
        <authorList>
            <person name="Honkanen S."/>
            <person name="Jones V.A."/>
            <person name="Morieri G."/>
            <person name="Champion C."/>
            <person name="Hetherington A.J."/>
            <person name="Kelly S."/>
            <person name="Saint-Marcoux D."/>
            <person name="Proust H."/>
            <person name="Prescott H."/>
            <person name="Dolan L."/>
        </authorList>
    </citation>
    <scope>NUCLEOTIDE SEQUENCE [LARGE SCALE GENOMIC DNA]</scope>
    <source>
        <tissue evidence="9">Whole gametophyte</tissue>
    </source>
</reference>
<evidence type="ECO:0000259" key="8">
    <source>
        <dbReference type="PROSITE" id="PS50004"/>
    </source>
</evidence>
<comment type="subcellular location">
    <subcellularLocation>
        <location evidence="1">Membrane</location>
        <topology evidence="1">Multi-pass membrane protein</topology>
    </subcellularLocation>
</comment>
<evidence type="ECO:0000256" key="5">
    <source>
        <dbReference type="ARBA" id="ARBA00022989"/>
    </source>
</evidence>
<comment type="caution">
    <text evidence="9">The sequence shown here is derived from an EMBL/GenBank/DDBJ whole genome shotgun (WGS) entry which is preliminary data.</text>
</comment>
<evidence type="ECO:0000256" key="7">
    <source>
        <dbReference type="SAM" id="MobiDB-lite"/>
    </source>
</evidence>
<keyword evidence="5" id="KW-1133">Transmembrane helix</keyword>
<protein>
    <recommendedName>
        <fullName evidence="8">C2 domain-containing protein</fullName>
    </recommendedName>
</protein>
<dbReference type="PRINTS" id="PR00360">
    <property type="entry name" value="C2DOMAIN"/>
</dbReference>
<keyword evidence="3" id="KW-0812">Transmembrane</keyword>
<dbReference type="InterPro" id="IPR047259">
    <property type="entry name" value="QUIRKY-like"/>
</dbReference>
<evidence type="ECO:0000256" key="6">
    <source>
        <dbReference type="ARBA" id="ARBA00023136"/>
    </source>
</evidence>
<evidence type="ECO:0000256" key="3">
    <source>
        <dbReference type="ARBA" id="ARBA00022692"/>
    </source>
</evidence>
<dbReference type="InterPro" id="IPR013583">
    <property type="entry name" value="MCTP_C"/>
</dbReference>
<dbReference type="Gene3D" id="2.60.40.150">
    <property type="entry name" value="C2 domain"/>
    <property type="match status" value="4"/>
</dbReference>
<dbReference type="EMBL" id="LVLJ01001367">
    <property type="protein sequence ID" value="OAE30112.1"/>
    <property type="molecule type" value="Genomic_DNA"/>
</dbReference>
<feature type="domain" description="C2" evidence="8">
    <location>
        <begin position="190"/>
        <end position="311"/>
    </location>
</feature>
<feature type="domain" description="C2" evidence="8">
    <location>
        <begin position="348"/>
        <end position="465"/>
    </location>
</feature>
<keyword evidence="6" id="KW-0472">Membrane</keyword>
<dbReference type="GO" id="GO:0016020">
    <property type="term" value="C:membrane"/>
    <property type="evidence" value="ECO:0007669"/>
    <property type="project" value="UniProtKB-SubCell"/>
</dbReference>
<dbReference type="CDD" id="cd08378">
    <property type="entry name" value="C2B_MCTP_PRT_plant"/>
    <property type="match status" value="1"/>
</dbReference>
<organism evidence="9 10">
    <name type="scientific">Marchantia polymorpha subsp. ruderalis</name>
    <dbReference type="NCBI Taxonomy" id="1480154"/>
    <lineage>
        <taxon>Eukaryota</taxon>
        <taxon>Viridiplantae</taxon>
        <taxon>Streptophyta</taxon>
        <taxon>Embryophyta</taxon>
        <taxon>Marchantiophyta</taxon>
        <taxon>Marchantiopsida</taxon>
        <taxon>Marchantiidae</taxon>
        <taxon>Marchantiales</taxon>
        <taxon>Marchantiaceae</taxon>
        <taxon>Marchantia</taxon>
    </lineage>
</organism>
<dbReference type="FunFam" id="2.60.40.150:FF:000090">
    <property type="entry name" value="C2 domain-containing protein"/>
    <property type="match status" value="1"/>
</dbReference>
<feature type="domain" description="C2" evidence="8">
    <location>
        <begin position="498"/>
        <end position="633"/>
    </location>
</feature>
<feature type="region of interest" description="Disordered" evidence="7">
    <location>
        <begin position="131"/>
        <end position="172"/>
    </location>
</feature>
<gene>
    <name evidence="9" type="ORF">AXG93_1112s1290</name>
</gene>
<dbReference type="CDD" id="cd04019">
    <property type="entry name" value="C2C_MCTP_PRT_plant"/>
    <property type="match status" value="1"/>
</dbReference>
<dbReference type="CDD" id="cd08379">
    <property type="entry name" value="C2D_MCTP_PRT_plant"/>
    <property type="match status" value="1"/>
</dbReference>
<dbReference type="AlphaFoldDB" id="A0A176WCK5"/>
<dbReference type="PANTHER" id="PTHR31425:SF50">
    <property type="entry name" value="FT-INTERACTING PROTEIN 3-RELATED"/>
    <property type="match status" value="1"/>
</dbReference>
<dbReference type="InterPro" id="IPR000008">
    <property type="entry name" value="C2_dom"/>
</dbReference>
<dbReference type="SUPFAM" id="SSF49562">
    <property type="entry name" value="C2 domain (Calcium/lipid-binding domain, CaLB)"/>
    <property type="match status" value="4"/>
</dbReference>
<dbReference type="SMART" id="SM00239">
    <property type="entry name" value="C2"/>
    <property type="match status" value="4"/>
</dbReference>
<evidence type="ECO:0000313" key="9">
    <source>
        <dbReference type="EMBL" id="OAE30112.1"/>
    </source>
</evidence>
<feature type="compositionally biased region" description="Basic and acidic residues" evidence="7">
    <location>
        <begin position="143"/>
        <end position="154"/>
    </location>
</feature>
<keyword evidence="4" id="KW-0677">Repeat</keyword>
<proteinExistence type="inferred from homology"/>